<evidence type="ECO:0000256" key="11">
    <source>
        <dbReference type="ARBA" id="ARBA00023014"/>
    </source>
</evidence>
<dbReference type="AlphaFoldDB" id="A0AAW0D2P6"/>
<keyword evidence="7" id="KW-0479">Metal-binding</keyword>
<comment type="cofactor">
    <cofactor evidence="2">
        <name>[4Fe-4S] cluster</name>
        <dbReference type="ChEBI" id="CHEBI:49883"/>
    </cofactor>
</comment>
<dbReference type="InterPro" id="IPR003651">
    <property type="entry name" value="Endonuclease3_FeS-loop_motif"/>
</dbReference>
<reference evidence="17 18" key="1">
    <citation type="journal article" date="2024" name="J Genomics">
        <title>Draft genome sequencing and assembly of Favolaschia claudopus CIRM-BRFM 2984 isolated from oak limbs.</title>
        <authorList>
            <person name="Navarro D."/>
            <person name="Drula E."/>
            <person name="Chaduli D."/>
            <person name="Cazenave R."/>
            <person name="Ahrendt S."/>
            <person name="Wang J."/>
            <person name="Lipzen A."/>
            <person name="Daum C."/>
            <person name="Barry K."/>
            <person name="Grigoriev I.V."/>
            <person name="Favel A."/>
            <person name="Rosso M.N."/>
            <person name="Martin F."/>
        </authorList>
    </citation>
    <scope>NUCLEOTIDE SEQUENCE [LARGE SCALE GENOMIC DNA]</scope>
    <source>
        <strain evidence="17 18">CIRM-BRFM 2984</strain>
    </source>
</reference>
<dbReference type="PRINTS" id="PR00625">
    <property type="entry name" value="JDOMAIN"/>
</dbReference>
<dbReference type="GO" id="GO:0006298">
    <property type="term" value="P:mismatch repair"/>
    <property type="evidence" value="ECO:0007669"/>
    <property type="project" value="TreeGrafter"/>
</dbReference>
<evidence type="ECO:0000256" key="6">
    <source>
        <dbReference type="ARBA" id="ARBA00022485"/>
    </source>
</evidence>
<comment type="similarity">
    <text evidence="3">Belongs to the Nth/MutY family.</text>
</comment>
<dbReference type="GO" id="GO:0005634">
    <property type="term" value="C:nucleus"/>
    <property type="evidence" value="ECO:0007669"/>
    <property type="project" value="TreeGrafter"/>
</dbReference>
<feature type="region of interest" description="Disordered" evidence="15">
    <location>
        <begin position="1"/>
        <end position="52"/>
    </location>
</feature>
<feature type="domain" description="J" evidence="16">
    <location>
        <begin position="477"/>
        <end position="539"/>
    </location>
</feature>
<keyword evidence="10" id="KW-0408">Iron</keyword>
<dbReference type="PROSITE" id="PS50076">
    <property type="entry name" value="DNAJ_2"/>
    <property type="match status" value="1"/>
</dbReference>
<dbReference type="InterPro" id="IPR024586">
    <property type="entry name" value="DnaJ-like_C11_C"/>
</dbReference>
<dbReference type="Gene3D" id="3.90.79.10">
    <property type="entry name" value="Nucleoside Triphosphate Pyrophosphohydrolase"/>
    <property type="match status" value="1"/>
</dbReference>
<dbReference type="Proteomes" id="UP001362999">
    <property type="component" value="Unassembled WGS sequence"/>
</dbReference>
<dbReference type="GO" id="GO:0046872">
    <property type="term" value="F:metal ion binding"/>
    <property type="evidence" value="ECO:0007669"/>
    <property type="project" value="UniProtKB-KW"/>
</dbReference>
<dbReference type="Pfam" id="PF11875">
    <property type="entry name" value="DnaJ-like_C11_C"/>
    <property type="match status" value="1"/>
</dbReference>
<sequence>MVKRKILNSDAESSDDQLDVSYQPKTRKTCSSAGQRSKKRTRHESDGANDASVAPQVNASHAKAMHVINAVDVPSIRTALVQWFHTAQDSRPMPWRNKQYDPKILNAEQRAQRAYEVATVIPYYNRWLEKFPTIRAKKAVDEYDGKLPDNAADMQANIPGIGRYSAGAICSIAYGESAPVLDGNVNRLLSRFLALHASPKAKATLNILWDAASAMVRNMGSTEYPGDVNQALIELGSTVCKVRDPSCTTCPIRSWCSAYAATQNTQPALVDIEDLCELCEPLTEGAAVTVYPMKADKKKAREELDIVNVVEWRSGSDRQFLLVRRPEGGLLAGLDEFPTSSNVPNSISRKQQFEISHKILSELLHPDVQLATQPSNANETMSIRITKVQPAGDIVHVFSHIKKTYRVQWVRIEGASEPPAPALALAAQTEPDKTTKNVKGKGKGKVKTANKEVETGLRARWVPLDAVAAKNLSTGSMKVAILNLSKFATDAEIHERHRSLSLLFHPDRHQNVDPDSQYLANQKFLDVQKAYEVLSDPFFRYACEPGLAVNWLEETRTRSSEELQRIFRQVEHDWLQRKVDSTISPKGRVVCTIDASSLSVPYQGFQDDGWRRRLQNRLEDVRVSSFTSRYALQKRITELFTVSLAARISRRRGNFIGTLRHQYSPRLAFEATSAFLYPYDTSLRCEYESDQNSLLVQTTIPQSELTFPPVFISVNRRLFRRPDSLEGRLDIDLGLYPQVAVNIISQPSSTLLNQQRDPYIASLPLTPAALSWSHGVILNSYDPRLVGEWALTLTELSVRCKLGLEWGFEGLAWFFSGSWKTDDFNLKAMVRLSQNGVVLKIDAIYLQQRLSFPILLTEHHDSFLALWGAAIPSFICISGYYFKARKLEPHSLMRRDAETVISFMQDRARDSFMAEAEKGGLAIIEATYGAIETADRDLGLVWDVTVPLQTLVRGSQLSVSGRHHKPSIQGFLDPAPFTLKSLRIRYLFHRTMHFVEVPDYLSVVLPLADHVVN</sequence>
<dbReference type="GO" id="GO:0032357">
    <property type="term" value="F:oxidized purine DNA binding"/>
    <property type="evidence" value="ECO:0007669"/>
    <property type="project" value="TreeGrafter"/>
</dbReference>
<proteinExistence type="inferred from homology"/>
<dbReference type="GO" id="GO:0006285">
    <property type="term" value="P:base-excision repair, AP site formation"/>
    <property type="evidence" value="ECO:0007669"/>
    <property type="project" value="UniProtKB-ARBA"/>
</dbReference>
<dbReference type="EC" id="3.2.2.31" evidence="4"/>
<keyword evidence="9" id="KW-0378">Hydrolase</keyword>
<dbReference type="SUPFAM" id="SSF46565">
    <property type="entry name" value="Chaperone J-domain"/>
    <property type="match status" value="1"/>
</dbReference>
<evidence type="ECO:0000256" key="10">
    <source>
        <dbReference type="ARBA" id="ARBA00023004"/>
    </source>
</evidence>
<dbReference type="PROSITE" id="PS01155">
    <property type="entry name" value="ENDONUCLEASE_III_2"/>
    <property type="match status" value="1"/>
</dbReference>
<evidence type="ECO:0000256" key="2">
    <source>
        <dbReference type="ARBA" id="ARBA00001966"/>
    </source>
</evidence>
<dbReference type="Pfam" id="PF22774">
    <property type="entry name" value="DNAJC11_beta-barrel"/>
    <property type="match status" value="1"/>
</dbReference>
<dbReference type="InterPro" id="IPR023170">
    <property type="entry name" value="HhH_base_excis_C"/>
</dbReference>
<dbReference type="InterPro" id="IPR004036">
    <property type="entry name" value="Endonuclease-III-like_CS2"/>
</dbReference>
<dbReference type="SUPFAM" id="SSF48150">
    <property type="entry name" value="DNA-glycosylase"/>
    <property type="match status" value="1"/>
</dbReference>
<comment type="catalytic activity">
    <reaction evidence="1">
        <text>Hydrolyzes free adenine bases from 7,8-dihydro-8-oxoguanine:adenine mismatched double-stranded DNA, leaving an apurinic site.</text>
        <dbReference type="EC" id="3.2.2.31"/>
    </reaction>
</comment>
<dbReference type="InterPro" id="IPR036869">
    <property type="entry name" value="J_dom_sf"/>
</dbReference>
<accession>A0AAW0D2P6</accession>
<dbReference type="GO" id="GO:0051539">
    <property type="term" value="F:4 iron, 4 sulfur cluster binding"/>
    <property type="evidence" value="ECO:0007669"/>
    <property type="project" value="UniProtKB-KW"/>
</dbReference>
<dbReference type="InterPro" id="IPR003265">
    <property type="entry name" value="HhH-GPD_domain"/>
</dbReference>
<organism evidence="17 18">
    <name type="scientific">Favolaschia claudopus</name>
    <dbReference type="NCBI Taxonomy" id="2862362"/>
    <lineage>
        <taxon>Eukaryota</taxon>
        <taxon>Fungi</taxon>
        <taxon>Dikarya</taxon>
        <taxon>Basidiomycota</taxon>
        <taxon>Agaricomycotina</taxon>
        <taxon>Agaricomycetes</taxon>
        <taxon>Agaricomycetidae</taxon>
        <taxon>Agaricales</taxon>
        <taxon>Marasmiineae</taxon>
        <taxon>Mycenaceae</taxon>
        <taxon>Favolaschia</taxon>
    </lineage>
</organism>
<dbReference type="InterPro" id="IPR044298">
    <property type="entry name" value="MIG/MutY"/>
</dbReference>
<dbReference type="Gene3D" id="1.10.340.30">
    <property type="entry name" value="Hypothetical protein, domain 2"/>
    <property type="match status" value="2"/>
</dbReference>
<dbReference type="PANTHER" id="PTHR42944">
    <property type="entry name" value="ADENINE DNA GLYCOSYLASE"/>
    <property type="match status" value="1"/>
</dbReference>
<dbReference type="CDD" id="cd06257">
    <property type="entry name" value="DnaJ"/>
    <property type="match status" value="1"/>
</dbReference>
<dbReference type="InterPro" id="IPR015797">
    <property type="entry name" value="NUDIX_hydrolase-like_dom_sf"/>
</dbReference>
<evidence type="ECO:0000256" key="8">
    <source>
        <dbReference type="ARBA" id="ARBA00022763"/>
    </source>
</evidence>
<dbReference type="SMART" id="SM00478">
    <property type="entry name" value="ENDO3c"/>
    <property type="match status" value="1"/>
</dbReference>
<name>A0AAW0D2P6_9AGAR</name>
<keyword evidence="11" id="KW-0411">Iron-sulfur</keyword>
<keyword evidence="14" id="KW-0326">Glycosidase</keyword>
<keyword evidence="13" id="KW-0234">DNA repair</keyword>
<evidence type="ECO:0000259" key="16">
    <source>
        <dbReference type="PROSITE" id="PS50076"/>
    </source>
</evidence>
<evidence type="ECO:0000256" key="12">
    <source>
        <dbReference type="ARBA" id="ARBA00023186"/>
    </source>
</evidence>
<evidence type="ECO:0000256" key="5">
    <source>
        <dbReference type="ARBA" id="ARBA00022023"/>
    </source>
</evidence>
<dbReference type="GO" id="GO:0000701">
    <property type="term" value="F:purine-specific mismatch base pair DNA N-glycosylase activity"/>
    <property type="evidence" value="ECO:0007669"/>
    <property type="project" value="UniProtKB-EC"/>
</dbReference>
<dbReference type="SMART" id="SM00271">
    <property type="entry name" value="DnaJ"/>
    <property type="match status" value="1"/>
</dbReference>
<keyword evidence="12" id="KW-0143">Chaperone</keyword>
<dbReference type="CDD" id="cd00056">
    <property type="entry name" value="ENDO3c"/>
    <property type="match status" value="1"/>
</dbReference>
<protein>
    <recommendedName>
        <fullName evidence="5">Adenine DNA glycosylase</fullName>
        <ecNumber evidence="4">3.2.2.31</ecNumber>
    </recommendedName>
</protein>
<dbReference type="SUPFAM" id="SSF55811">
    <property type="entry name" value="Nudix"/>
    <property type="match status" value="1"/>
</dbReference>
<dbReference type="GO" id="GO:0034039">
    <property type="term" value="F:8-oxo-7,8-dihydroguanine DNA N-glycosylase activity"/>
    <property type="evidence" value="ECO:0007669"/>
    <property type="project" value="TreeGrafter"/>
</dbReference>
<dbReference type="Gene3D" id="1.10.287.110">
    <property type="entry name" value="DnaJ domain"/>
    <property type="match status" value="1"/>
</dbReference>
<evidence type="ECO:0000256" key="1">
    <source>
        <dbReference type="ARBA" id="ARBA00000843"/>
    </source>
</evidence>
<evidence type="ECO:0000313" key="17">
    <source>
        <dbReference type="EMBL" id="KAK7046650.1"/>
    </source>
</evidence>
<dbReference type="SMART" id="SM00525">
    <property type="entry name" value="FES"/>
    <property type="match status" value="1"/>
</dbReference>
<keyword evidence="18" id="KW-1185">Reference proteome</keyword>
<evidence type="ECO:0000313" key="18">
    <source>
        <dbReference type="Proteomes" id="UP001362999"/>
    </source>
</evidence>
<dbReference type="PANTHER" id="PTHR42944:SF1">
    <property type="entry name" value="ADENINE DNA GLYCOSYLASE"/>
    <property type="match status" value="1"/>
</dbReference>
<dbReference type="InterPro" id="IPR001623">
    <property type="entry name" value="DnaJ_domain"/>
</dbReference>
<keyword evidence="6" id="KW-0004">4Fe-4S</keyword>
<evidence type="ECO:0000256" key="15">
    <source>
        <dbReference type="SAM" id="MobiDB-lite"/>
    </source>
</evidence>
<gene>
    <name evidence="17" type="ORF">R3P38DRAFT_3307902</name>
</gene>
<dbReference type="Pfam" id="PF00226">
    <property type="entry name" value="DnaJ"/>
    <property type="match status" value="1"/>
</dbReference>
<dbReference type="InterPro" id="IPR011257">
    <property type="entry name" value="DNA_glycosylase"/>
</dbReference>
<dbReference type="GO" id="GO:0035485">
    <property type="term" value="F:adenine/guanine mispair binding"/>
    <property type="evidence" value="ECO:0007669"/>
    <property type="project" value="TreeGrafter"/>
</dbReference>
<dbReference type="InterPro" id="IPR055225">
    <property type="entry name" value="DNAJC11-like_beta-barrel"/>
</dbReference>
<evidence type="ECO:0000256" key="3">
    <source>
        <dbReference type="ARBA" id="ARBA00008343"/>
    </source>
</evidence>
<comment type="caution">
    <text evidence="17">The sequence shown here is derived from an EMBL/GenBank/DDBJ whole genome shotgun (WGS) entry which is preliminary data.</text>
</comment>
<evidence type="ECO:0000256" key="9">
    <source>
        <dbReference type="ARBA" id="ARBA00022801"/>
    </source>
</evidence>
<keyword evidence="8" id="KW-0227">DNA damage</keyword>
<dbReference type="Gene3D" id="1.10.1670.10">
    <property type="entry name" value="Helix-hairpin-Helix base-excision DNA repair enzymes (C-terminal)"/>
    <property type="match status" value="2"/>
</dbReference>
<evidence type="ECO:0000256" key="14">
    <source>
        <dbReference type="ARBA" id="ARBA00023295"/>
    </source>
</evidence>
<evidence type="ECO:0000256" key="7">
    <source>
        <dbReference type="ARBA" id="ARBA00022723"/>
    </source>
</evidence>
<evidence type="ECO:0000256" key="4">
    <source>
        <dbReference type="ARBA" id="ARBA00012045"/>
    </source>
</evidence>
<dbReference type="EMBL" id="JAWWNJ010000010">
    <property type="protein sequence ID" value="KAK7046650.1"/>
    <property type="molecule type" value="Genomic_DNA"/>
</dbReference>
<evidence type="ECO:0000256" key="13">
    <source>
        <dbReference type="ARBA" id="ARBA00023204"/>
    </source>
</evidence>